<proteinExistence type="predicted"/>
<comment type="caution">
    <text evidence="1">The sequence shown here is derived from an EMBL/GenBank/DDBJ whole genome shotgun (WGS) entry which is preliminary data.</text>
</comment>
<gene>
    <name evidence="1" type="ORF">NDI37_23570</name>
</gene>
<protein>
    <submittedName>
        <fullName evidence="1">Restriction endonuclease subunit R</fullName>
    </submittedName>
</protein>
<dbReference type="Proteomes" id="UP001442494">
    <property type="component" value="Unassembled WGS sequence"/>
</dbReference>
<accession>A0ABV0JVD9</accession>
<name>A0ABV0JVD9_9CYAN</name>
<organism evidence="1 2">
    <name type="scientific">Funiculus sociatus GB2-A5</name>
    <dbReference type="NCBI Taxonomy" id="2933946"/>
    <lineage>
        <taxon>Bacteria</taxon>
        <taxon>Bacillati</taxon>
        <taxon>Cyanobacteriota</taxon>
        <taxon>Cyanophyceae</taxon>
        <taxon>Coleofasciculales</taxon>
        <taxon>Coleofasciculaceae</taxon>
        <taxon>Funiculus</taxon>
    </lineage>
</organism>
<dbReference type="EMBL" id="JAMPKK010000070">
    <property type="protein sequence ID" value="MEP0867434.1"/>
    <property type="molecule type" value="Genomic_DNA"/>
</dbReference>
<reference evidence="1 2" key="1">
    <citation type="submission" date="2022-04" db="EMBL/GenBank/DDBJ databases">
        <title>Positive selection, recombination, and allopatry shape intraspecific diversity of widespread and dominant cyanobacteria.</title>
        <authorList>
            <person name="Wei J."/>
            <person name="Shu W."/>
            <person name="Hu C."/>
        </authorList>
    </citation>
    <scope>NUCLEOTIDE SEQUENCE [LARGE SCALE GENOMIC DNA]</scope>
    <source>
        <strain evidence="1 2">GB2-A5</strain>
    </source>
</reference>
<keyword evidence="1" id="KW-0255">Endonuclease</keyword>
<dbReference type="RefSeq" id="WP_190422279.1">
    <property type="nucleotide sequence ID" value="NZ_JAMPKK010000070.1"/>
</dbReference>
<evidence type="ECO:0000313" key="1">
    <source>
        <dbReference type="EMBL" id="MEP0867434.1"/>
    </source>
</evidence>
<dbReference type="GO" id="GO:0004519">
    <property type="term" value="F:endonuclease activity"/>
    <property type="evidence" value="ECO:0007669"/>
    <property type="project" value="UniProtKB-KW"/>
</dbReference>
<keyword evidence="2" id="KW-1185">Reference proteome</keyword>
<keyword evidence="1" id="KW-0378">Hydrolase</keyword>
<keyword evidence="1" id="KW-0540">Nuclease</keyword>
<sequence length="222" mass="25128">MTANLDAKSLTLRDVHRLLKIEEHLNASIPSLLTLEPLTEFEQQEIIQIRNLFRDYYAEGKISEGQVKFLFVARLMWLAGFYQPSIKITLEEGIADISIEDEETIIKGRMDILAINKTQTTTDTLFWILVIEAKNSSVNALEGLPQLLAYAYKSLEYQESVWGLTTNGMDYRFAYLQQGISPSYQLLPALNLIDSEPSIQLLQVLKAICKLENIATPVEAVS</sequence>
<evidence type="ECO:0000313" key="2">
    <source>
        <dbReference type="Proteomes" id="UP001442494"/>
    </source>
</evidence>